<evidence type="ECO:0000259" key="3">
    <source>
        <dbReference type="Pfam" id="PF00534"/>
    </source>
</evidence>
<evidence type="ECO:0000313" key="5">
    <source>
        <dbReference type="EMBL" id="MEP0865684.1"/>
    </source>
</evidence>
<keyword evidence="1" id="KW-0808">Transferase</keyword>
<feature type="domain" description="Glycosyltransferase subfamily 4-like N-terminal" evidence="4">
    <location>
        <begin position="53"/>
        <end position="233"/>
    </location>
</feature>
<name>A0ABV0JQG4_9CYAN</name>
<dbReference type="CDD" id="cd03794">
    <property type="entry name" value="GT4_WbuB-like"/>
    <property type="match status" value="1"/>
</dbReference>
<proteinExistence type="predicted"/>
<dbReference type="SUPFAM" id="SSF53756">
    <property type="entry name" value="UDP-Glycosyltransferase/glycogen phosphorylase"/>
    <property type="match status" value="1"/>
</dbReference>
<sequence>MSNGKIPKQHISRGGFPETQSLKPEALSPSNLPVRLSIITQYYPPDYAATGQLIEELAVNLGSLGLPVQIFTGQPGYAFRKQTAPPIERSERLLVKRSRTARIWPQRIRGKAVNGLLFCLRSGLHLIKTGSRGDILLLTTAPPFLPILGYLANLCFDLPYVCLLYDLYPDVAVELNVVPAQNLLVRFWNFLNSCVWKNAKRIIVLSPSMKERVVAKCPEVTNKISVIHNWADPGWIVPIAKQDNWFAQEFNLVDTFTVLYSGNMGRCHDMETILEAASLLENEPIQFVFIGNGAKRQTCINKISTLGLSNCRFLPYQSKQNLPYSLTACDLSLVSISAGMEGLVVPSKFYAALAAGRPIAVISEQHSYLRQLMTEANCGAAFNNGDASGLAKFIRCLATSPQLQTRMGQAGRQYLESNFTPEIIAQQYSKILQEAVKEPMEPLSSPSFKWLRRYNSSHFVKNKSGGVVKVSKHHQD</sequence>
<evidence type="ECO:0000259" key="4">
    <source>
        <dbReference type="Pfam" id="PF13439"/>
    </source>
</evidence>
<evidence type="ECO:0000256" key="2">
    <source>
        <dbReference type="SAM" id="MobiDB-lite"/>
    </source>
</evidence>
<protein>
    <submittedName>
        <fullName evidence="5">Glycosyltransferase family 4 protein</fullName>
    </submittedName>
</protein>
<dbReference type="PANTHER" id="PTHR46401">
    <property type="entry name" value="GLYCOSYLTRANSFERASE WBBK-RELATED"/>
    <property type="match status" value="1"/>
</dbReference>
<dbReference type="Proteomes" id="UP001442494">
    <property type="component" value="Unassembled WGS sequence"/>
</dbReference>
<dbReference type="InterPro" id="IPR028098">
    <property type="entry name" value="Glyco_trans_4-like_N"/>
</dbReference>
<dbReference type="PANTHER" id="PTHR46401:SF2">
    <property type="entry name" value="GLYCOSYLTRANSFERASE WBBK-RELATED"/>
    <property type="match status" value="1"/>
</dbReference>
<accession>A0ABV0JQG4</accession>
<gene>
    <name evidence="5" type="ORF">NDI37_14535</name>
</gene>
<keyword evidence="6" id="KW-1185">Reference proteome</keyword>
<dbReference type="RefSeq" id="WP_190419350.1">
    <property type="nucleotide sequence ID" value="NZ_JAMPKK010000030.1"/>
</dbReference>
<dbReference type="EMBL" id="JAMPKK010000030">
    <property type="protein sequence ID" value="MEP0865684.1"/>
    <property type="molecule type" value="Genomic_DNA"/>
</dbReference>
<feature type="region of interest" description="Disordered" evidence="2">
    <location>
        <begin position="1"/>
        <end position="27"/>
    </location>
</feature>
<organism evidence="5 6">
    <name type="scientific">Funiculus sociatus GB2-A5</name>
    <dbReference type="NCBI Taxonomy" id="2933946"/>
    <lineage>
        <taxon>Bacteria</taxon>
        <taxon>Bacillati</taxon>
        <taxon>Cyanobacteriota</taxon>
        <taxon>Cyanophyceae</taxon>
        <taxon>Coleofasciculales</taxon>
        <taxon>Coleofasciculaceae</taxon>
        <taxon>Funiculus</taxon>
    </lineage>
</organism>
<reference evidence="5 6" key="1">
    <citation type="submission" date="2022-04" db="EMBL/GenBank/DDBJ databases">
        <title>Positive selection, recombination, and allopatry shape intraspecific diversity of widespread and dominant cyanobacteria.</title>
        <authorList>
            <person name="Wei J."/>
            <person name="Shu W."/>
            <person name="Hu C."/>
        </authorList>
    </citation>
    <scope>NUCLEOTIDE SEQUENCE [LARGE SCALE GENOMIC DNA]</scope>
    <source>
        <strain evidence="5 6">GB2-A5</strain>
    </source>
</reference>
<feature type="domain" description="Glycosyl transferase family 1" evidence="3">
    <location>
        <begin position="243"/>
        <end position="413"/>
    </location>
</feature>
<comment type="caution">
    <text evidence="5">The sequence shown here is derived from an EMBL/GenBank/DDBJ whole genome shotgun (WGS) entry which is preliminary data.</text>
</comment>
<evidence type="ECO:0000313" key="6">
    <source>
        <dbReference type="Proteomes" id="UP001442494"/>
    </source>
</evidence>
<dbReference type="Pfam" id="PF13439">
    <property type="entry name" value="Glyco_transf_4"/>
    <property type="match status" value="1"/>
</dbReference>
<dbReference type="Pfam" id="PF00534">
    <property type="entry name" value="Glycos_transf_1"/>
    <property type="match status" value="1"/>
</dbReference>
<dbReference type="Gene3D" id="3.40.50.2000">
    <property type="entry name" value="Glycogen Phosphorylase B"/>
    <property type="match status" value="2"/>
</dbReference>
<evidence type="ECO:0000256" key="1">
    <source>
        <dbReference type="ARBA" id="ARBA00022679"/>
    </source>
</evidence>
<dbReference type="InterPro" id="IPR001296">
    <property type="entry name" value="Glyco_trans_1"/>
</dbReference>